<dbReference type="Pfam" id="PF09848">
    <property type="entry name" value="SLFN-g3_helicase"/>
    <property type="match status" value="1"/>
</dbReference>
<protein>
    <recommendedName>
        <fullName evidence="5">Schlafen group 3-like DNA/RNA helicase domain-containing protein</fullName>
    </recommendedName>
</protein>
<accession>A0A2R6ARQ6</accession>
<dbReference type="SUPFAM" id="SSF52540">
    <property type="entry name" value="P-loop containing nucleoside triphosphate hydrolases"/>
    <property type="match status" value="1"/>
</dbReference>
<dbReference type="InterPro" id="IPR018647">
    <property type="entry name" value="SLFN_3-like_DNA/RNA_helicase"/>
</dbReference>
<feature type="domain" description="NERD" evidence="1">
    <location>
        <begin position="31"/>
        <end position="113"/>
    </location>
</feature>
<evidence type="ECO:0008006" key="5">
    <source>
        <dbReference type="Google" id="ProtNLM"/>
    </source>
</evidence>
<proteinExistence type="predicted"/>
<evidence type="ECO:0000259" key="2">
    <source>
        <dbReference type="Pfam" id="PF09848"/>
    </source>
</evidence>
<evidence type="ECO:0000259" key="1">
    <source>
        <dbReference type="Pfam" id="PF08378"/>
    </source>
</evidence>
<dbReference type="InterPro" id="IPR011528">
    <property type="entry name" value="NERD"/>
</dbReference>
<comment type="caution">
    <text evidence="3">The sequence shown here is derived from an EMBL/GenBank/DDBJ whole genome shotgun (WGS) entry which is preliminary data.</text>
</comment>
<dbReference type="InterPro" id="IPR027417">
    <property type="entry name" value="P-loop_NTPase"/>
</dbReference>
<sequence length="573" mass="64360">MYYGDPTPEQLSAWRSSLDAFLSAIHRVGEPYPVLAEYPIFDLERADFLVVGRRRAMVVECKGWSNPKRVNDYSVEVDGGLSADPCYQLKNYVNKLRYFHSAASKLEFDGVVYTYRTHAYHDDCRVVSDSEELAACLGGLGEPGGDEEVRELLEGRMVINDSLVKLVEKHKNQLIRGAAKILLDEGYGLSSEQLEVVERVLGSLAKREKKTYLVRGVSGSGKTLVALTLLLEAVSRGYKALLGYKNNRLLNTLRTALRTSVKGVDPSALIVFYSTGPQAGFRGLGEQNFPADKYGEIDLAIYDEAQRMTEDVIELSSRRANVTVYFYDDQQLLVGNEAGTRTNFLKYLEHPQEITLSAPFRAPKSYVDSLRSLLEGGSFTPGDYDFEVFDDILSMLDALRGKANSGAKVALICAFTESDGDRKNPKSPKNLRIGYPLQSGFDLYKGLNLEVRWLMDEKNQYPKYWMGALDPLEYCASVYGAQGLEADYVGVVWGRDLILREEGWTVNPEVITDTVGGKHSLKTIAKQDAQKAVELLKNRYYVMLSRGIRGTYVFFEDPETLHQIRRRQLQPKP</sequence>
<evidence type="ECO:0000313" key="3">
    <source>
        <dbReference type="EMBL" id="PSN89069.1"/>
    </source>
</evidence>
<dbReference type="EMBL" id="NEXE01000105">
    <property type="protein sequence ID" value="PSN89069.1"/>
    <property type="molecule type" value="Genomic_DNA"/>
</dbReference>
<dbReference type="AlphaFoldDB" id="A0A2R6ARQ6"/>
<evidence type="ECO:0000313" key="4">
    <source>
        <dbReference type="Proteomes" id="UP000240322"/>
    </source>
</evidence>
<dbReference type="Proteomes" id="UP000240322">
    <property type="component" value="Unassembled WGS sequence"/>
</dbReference>
<gene>
    <name evidence="3" type="ORF">B9Q03_08810</name>
</gene>
<dbReference type="Gene3D" id="3.40.50.300">
    <property type="entry name" value="P-loop containing nucleotide triphosphate hydrolases"/>
    <property type="match status" value="1"/>
</dbReference>
<name>A0A2R6ARQ6_9ARCH</name>
<reference evidence="3 4" key="1">
    <citation type="submission" date="2017-04" db="EMBL/GenBank/DDBJ databases">
        <title>Novel microbial lineages endemic to geothermal iron-oxide mats fill important gaps in the evolutionary history of Archaea.</title>
        <authorList>
            <person name="Jay Z.J."/>
            <person name="Beam J.P."/>
            <person name="Dlakic M."/>
            <person name="Rusch D.B."/>
            <person name="Kozubal M.A."/>
            <person name="Inskeep W.P."/>
        </authorList>
    </citation>
    <scope>NUCLEOTIDE SEQUENCE [LARGE SCALE GENOMIC DNA]</scope>
    <source>
        <strain evidence="3">OSP_D</strain>
    </source>
</reference>
<dbReference type="Pfam" id="PF08378">
    <property type="entry name" value="NERD"/>
    <property type="match status" value="1"/>
</dbReference>
<organism evidence="3 4">
    <name type="scientific">Candidatus Marsarchaeota G2 archaeon OSP_D</name>
    <dbReference type="NCBI Taxonomy" id="1978157"/>
    <lineage>
        <taxon>Archaea</taxon>
        <taxon>Candidatus Marsarchaeota</taxon>
        <taxon>Candidatus Marsarchaeota group 2</taxon>
    </lineage>
</organism>
<feature type="domain" description="Schlafen group 3-like DNA/RNA helicase" evidence="2">
    <location>
        <begin position="209"/>
        <end position="557"/>
    </location>
</feature>